<evidence type="ECO:0000313" key="1">
    <source>
        <dbReference type="EMBL" id="MBW0518878.1"/>
    </source>
</evidence>
<dbReference type="OrthoDB" id="2507171at2759"/>
<proteinExistence type="predicted"/>
<comment type="caution">
    <text evidence="1">The sequence shown here is derived from an EMBL/GenBank/DDBJ whole genome shotgun (WGS) entry which is preliminary data.</text>
</comment>
<accession>A0A9Q3EH72</accession>
<organism evidence="1 2">
    <name type="scientific">Austropuccinia psidii MF-1</name>
    <dbReference type="NCBI Taxonomy" id="1389203"/>
    <lineage>
        <taxon>Eukaryota</taxon>
        <taxon>Fungi</taxon>
        <taxon>Dikarya</taxon>
        <taxon>Basidiomycota</taxon>
        <taxon>Pucciniomycotina</taxon>
        <taxon>Pucciniomycetes</taxon>
        <taxon>Pucciniales</taxon>
        <taxon>Sphaerophragmiaceae</taxon>
        <taxon>Austropuccinia</taxon>
    </lineage>
</organism>
<gene>
    <name evidence="1" type="ORF">O181_058593</name>
</gene>
<dbReference type="EMBL" id="AVOT02026947">
    <property type="protein sequence ID" value="MBW0518878.1"/>
    <property type="molecule type" value="Genomic_DNA"/>
</dbReference>
<reference evidence="1" key="1">
    <citation type="submission" date="2021-03" db="EMBL/GenBank/DDBJ databases">
        <title>Draft genome sequence of rust myrtle Austropuccinia psidii MF-1, a brazilian biotype.</title>
        <authorList>
            <person name="Quecine M.C."/>
            <person name="Pachon D.M.R."/>
            <person name="Bonatelli M.L."/>
            <person name="Correr F.H."/>
            <person name="Franceschini L.M."/>
            <person name="Leite T.F."/>
            <person name="Margarido G.R.A."/>
            <person name="Almeida C.A."/>
            <person name="Ferrarezi J.A."/>
            <person name="Labate C.A."/>
        </authorList>
    </citation>
    <scope>NUCLEOTIDE SEQUENCE</scope>
    <source>
        <strain evidence="1">MF-1</strain>
    </source>
</reference>
<protein>
    <submittedName>
        <fullName evidence="1">Uncharacterized protein</fullName>
    </submittedName>
</protein>
<sequence length="108" mass="12474">MKTPNRHMLGLKISIQDYRGNMTVVHKDGNIHKSADRLSRWQLPNDIKNPAHVLEEASPQIPIEEISVTDLNTTLFEEVQNRYAQDNNCIILCQLHLAYHYTNMCNDS</sequence>
<evidence type="ECO:0000313" key="2">
    <source>
        <dbReference type="Proteomes" id="UP000765509"/>
    </source>
</evidence>
<keyword evidence="2" id="KW-1185">Reference proteome</keyword>
<dbReference type="Proteomes" id="UP000765509">
    <property type="component" value="Unassembled WGS sequence"/>
</dbReference>
<dbReference type="AlphaFoldDB" id="A0A9Q3EH72"/>
<name>A0A9Q3EH72_9BASI</name>